<dbReference type="Proteomes" id="UP000001292">
    <property type="component" value="Unassembled WGS sequence"/>
</dbReference>
<gene>
    <name evidence="1" type="primary">Dsec\GM19563</name>
    <name evidence="1" type="ORF">Dsec_GM19563</name>
</gene>
<evidence type="ECO:0000313" key="2">
    <source>
        <dbReference type="Proteomes" id="UP000001292"/>
    </source>
</evidence>
<sequence length="133" mass="14125">MKLSVSAYRAHASAHKKILSSGYHSQLNYGSTGAAAASSSSSGATATGLYTVSVHGVHDAHDVHDVPESLSPWPPHPANAALVHFRTEQSDFDSDFGFPEGQSLSQLVFQLRIPSYTARNAPVCSIALFKLNS</sequence>
<evidence type="ECO:0000313" key="1">
    <source>
        <dbReference type="EMBL" id="EDW55376.1"/>
    </source>
</evidence>
<reference evidence="1 2" key="1">
    <citation type="journal article" date="2007" name="Nature">
        <title>Evolution of genes and genomes on the Drosophila phylogeny.</title>
        <authorList>
            <consortium name="Drosophila 12 Genomes Consortium"/>
            <person name="Clark A.G."/>
            <person name="Eisen M.B."/>
            <person name="Smith D.R."/>
            <person name="Bergman C.M."/>
            <person name="Oliver B."/>
            <person name="Markow T.A."/>
            <person name="Kaufman T.C."/>
            <person name="Kellis M."/>
            <person name="Gelbart W."/>
            <person name="Iyer V.N."/>
            <person name="Pollard D.A."/>
            <person name="Sackton T.B."/>
            <person name="Larracuente A.M."/>
            <person name="Singh N.D."/>
            <person name="Abad J.P."/>
            <person name="Abt D.N."/>
            <person name="Adryan B."/>
            <person name="Aguade M."/>
            <person name="Akashi H."/>
            <person name="Anderson W.W."/>
            <person name="Aquadro C.F."/>
            <person name="Ardell D.H."/>
            <person name="Arguello R."/>
            <person name="Artieri C.G."/>
            <person name="Barbash D.A."/>
            <person name="Barker D."/>
            <person name="Barsanti P."/>
            <person name="Batterham P."/>
            <person name="Batzoglou S."/>
            <person name="Begun D."/>
            <person name="Bhutkar A."/>
            <person name="Blanco E."/>
            <person name="Bosak S.A."/>
            <person name="Bradley R.K."/>
            <person name="Brand A.D."/>
            <person name="Brent M.R."/>
            <person name="Brooks A.N."/>
            <person name="Brown R.H."/>
            <person name="Butlin R.K."/>
            <person name="Caggese C."/>
            <person name="Calvi B.R."/>
            <person name="Bernardo de Carvalho A."/>
            <person name="Caspi A."/>
            <person name="Castrezana S."/>
            <person name="Celniker S.E."/>
            <person name="Chang J.L."/>
            <person name="Chapple C."/>
            <person name="Chatterji S."/>
            <person name="Chinwalla A."/>
            <person name="Civetta A."/>
            <person name="Clifton S.W."/>
            <person name="Comeron J.M."/>
            <person name="Costello J.C."/>
            <person name="Coyne J.A."/>
            <person name="Daub J."/>
            <person name="David R.G."/>
            <person name="Delcher A.L."/>
            <person name="Delehaunty K."/>
            <person name="Do C.B."/>
            <person name="Ebling H."/>
            <person name="Edwards K."/>
            <person name="Eickbush T."/>
            <person name="Evans J.D."/>
            <person name="Filipski A."/>
            <person name="Findeiss S."/>
            <person name="Freyhult E."/>
            <person name="Fulton L."/>
            <person name="Fulton R."/>
            <person name="Garcia A.C."/>
            <person name="Gardiner A."/>
            <person name="Garfield D.A."/>
            <person name="Garvin B.E."/>
            <person name="Gibson G."/>
            <person name="Gilbert D."/>
            <person name="Gnerre S."/>
            <person name="Godfrey J."/>
            <person name="Good R."/>
            <person name="Gotea V."/>
            <person name="Gravely B."/>
            <person name="Greenberg A.J."/>
            <person name="Griffiths-Jones S."/>
            <person name="Gross S."/>
            <person name="Guigo R."/>
            <person name="Gustafson E.A."/>
            <person name="Haerty W."/>
            <person name="Hahn M.W."/>
            <person name="Halligan D.L."/>
            <person name="Halpern A.L."/>
            <person name="Halter G.M."/>
            <person name="Han M.V."/>
            <person name="Heger A."/>
            <person name="Hillier L."/>
            <person name="Hinrichs A.S."/>
            <person name="Holmes I."/>
            <person name="Hoskins R.A."/>
            <person name="Hubisz M.J."/>
            <person name="Hultmark D."/>
            <person name="Huntley M.A."/>
            <person name="Jaffe D.B."/>
            <person name="Jagadeeshan S."/>
            <person name="Jeck W.R."/>
            <person name="Johnson J."/>
            <person name="Jones C.D."/>
            <person name="Jordan W.C."/>
            <person name="Karpen G.H."/>
            <person name="Kataoka E."/>
            <person name="Keightley P.D."/>
            <person name="Kheradpour P."/>
            <person name="Kirkness E.F."/>
            <person name="Koerich L.B."/>
            <person name="Kristiansen K."/>
            <person name="Kudrna D."/>
            <person name="Kulathinal R.J."/>
            <person name="Kumar S."/>
            <person name="Kwok R."/>
            <person name="Lander E."/>
            <person name="Langley C.H."/>
            <person name="Lapoint R."/>
            <person name="Lazzaro B.P."/>
            <person name="Lee S.J."/>
            <person name="Levesque L."/>
            <person name="Li R."/>
            <person name="Lin C.F."/>
            <person name="Lin M.F."/>
            <person name="Lindblad-Toh K."/>
            <person name="Llopart A."/>
            <person name="Long M."/>
            <person name="Low L."/>
            <person name="Lozovsky E."/>
            <person name="Lu J."/>
            <person name="Luo M."/>
            <person name="Machado C.A."/>
            <person name="Makalowski W."/>
            <person name="Marzo M."/>
            <person name="Matsuda M."/>
            <person name="Matzkin L."/>
            <person name="McAllister B."/>
            <person name="McBride C.S."/>
            <person name="McKernan B."/>
            <person name="McKernan K."/>
            <person name="Mendez-Lago M."/>
            <person name="Minx P."/>
            <person name="Mollenhauer M.U."/>
            <person name="Montooth K."/>
            <person name="Mount S.M."/>
            <person name="Mu X."/>
            <person name="Myers E."/>
            <person name="Negre B."/>
            <person name="Newfeld S."/>
            <person name="Nielsen R."/>
            <person name="Noor M.A."/>
            <person name="O'Grady P."/>
            <person name="Pachter L."/>
            <person name="Papaceit M."/>
            <person name="Parisi M.J."/>
            <person name="Parisi M."/>
            <person name="Parts L."/>
            <person name="Pedersen J.S."/>
            <person name="Pesole G."/>
            <person name="Phillippy A.M."/>
            <person name="Ponting C.P."/>
            <person name="Pop M."/>
            <person name="Porcelli D."/>
            <person name="Powell J.R."/>
            <person name="Prohaska S."/>
            <person name="Pruitt K."/>
            <person name="Puig M."/>
            <person name="Quesneville H."/>
            <person name="Ram K.R."/>
            <person name="Rand D."/>
            <person name="Rasmussen M.D."/>
            <person name="Reed L.K."/>
            <person name="Reenan R."/>
            <person name="Reily A."/>
            <person name="Remington K.A."/>
            <person name="Rieger T.T."/>
            <person name="Ritchie M.G."/>
            <person name="Robin C."/>
            <person name="Rogers Y.H."/>
            <person name="Rohde C."/>
            <person name="Rozas J."/>
            <person name="Rubenfield M.J."/>
            <person name="Ruiz A."/>
            <person name="Russo S."/>
            <person name="Salzberg S.L."/>
            <person name="Sanchez-Gracia A."/>
            <person name="Saranga D.J."/>
            <person name="Sato H."/>
            <person name="Schaeffer S.W."/>
            <person name="Schatz M.C."/>
            <person name="Schlenke T."/>
            <person name="Schwartz R."/>
            <person name="Segarra C."/>
            <person name="Singh R.S."/>
            <person name="Sirot L."/>
            <person name="Sirota M."/>
            <person name="Sisneros N.B."/>
            <person name="Smith C.D."/>
            <person name="Smith T.F."/>
            <person name="Spieth J."/>
            <person name="Stage D.E."/>
            <person name="Stark A."/>
            <person name="Stephan W."/>
            <person name="Strausberg R.L."/>
            <person name="Strempel S."/>
            <person name="Sturgill D."/>
            <person name="Sutton G."/>
            <person name="Sutton G.G."/>
            <person name="Tao W."/>
            <person name="Teichmann S."/>
            <person name="Tobari Y.N."/>
            <person name="Tomimura Y."/>
            <person name="Tsolas J.M."/>
            <person name="Valente V.L."/>
            <person name="Venter E."/>
            <person name="Venter J.C."/>
            <person name="Vicario S."/>
            <person name="Vieira F.G."/>
            <person name="Vilella A.J."/>
            <person name="Villasante A."/>
            <person name="Walenz B."/>
            <person name="Wang J."/>
            <person name="Wasserman M."/>
            <person name="Watts T."/>
            <person name="Wilson D."/>
            <person name="Wilson R.K."/>
            <person name="Wing R.A."/>
            <person name="Wolfner M.F."/>
            <person name="Wong A."/>
            <person name="Wong G.K."/>
            <person name="Wu C.I."/>
            <person name="Wu G."/>
            <person name="Yamamoto D."/>
            <person name="Yang H.P."/>
            <person name="Yang S.P."/>
            <person name="Yorke J.A."/>
            <person name="Yoshida K."/>
            <person name="Zdobnov E."/>
            <person name="Zhang P."/>
            <person name="Zhang Y."/>
            <person name="Zimin A.V."/>
            <person name="Baldwin J."/>
            <person name="Abdouelleil A."/>
            <person name="Abdulkadir J."/>
            <person name="Abebe A."/>
            <person name="Abera B."/>
            <person name="Abreu J."/>
            <person name="Acer S.C."/>
            <person name="Aftuck L."/>
            <person name="Alexander A."/>
            <person name="An P."/>
            <person name="Anderson E."/>
            <person name="Anderson S."/>
            <person name="Arachi H."/>
            <person name="Azer M."/>
            <person name="Bachantsang P."/>
            <person name="Barry A."/>
            <person name="Bayul T."/>
            <person name="Berlin A."/>
            <person name="Bessette D."/>
            <person name="Bloom T."/>
            <person name="Blye J."/>
            <person name="Boguslavskiy L."/>
            <person name="Bonnet C."/>
            <person name="Boukhgalter B."/>
            <person name="Bourzgui I."/>
            <person name="Brown A."/>
            <person name="Cahill P."/>
            <person name="Channer S."/>
            <person name="Cheshatsang Y."/>
            <person name="Chuda L."/>
            <person name="Citroen M."/>
            <person name="Collymore A."/>
            <person name="Cooke P."/>
            <person name="Costello M."/>
            <person name="D'Aco K."/>
            <person name="Daza R."/>
            <person name="De Haan G."/>
            <person name="DeGray S."/>
            <person name="DeMaso C."/>
            <person name="Dhargay N."/>
            <person name="Dooley K."/>
            <person name="Dooley E."/>
            <person name="Doricent M."/>
            <person name="Dorje P."/>
            <person name="Dorjee K."/>
            <person name="Dupes A."/>
            <person name="Elong R."/>
            <person name="Falk J."/>
            <person name="Farina A."/>
            <person name="Faro S."/>
            <person name="Ferguson D."/>
            <person name="Fisher S."/>
            <person name="Foley C.D."/>
            <person name="Franke A."/>
            <person name="Friedrich D."/>
            <person name="Gadbois L."/>
            <person name="Gearin G."/>
            <person name="Gearin C.R."/>
            <person name="Giannoukos G."/>
            <person name="Goode T."/>
            <person name="Graham J."/>
            <person name="Grandbois E."/>
            <person name="Grewal S."/>
            <person name="Gyaltsen K."/>
            <person name="Hafez N."/>
            <person name="Hagos B."/>
            <person name="Hall J."/>
            <person name="Henson C."/>
            <person name="Hollinger A."/>
            <person name="Honan T."/>
            <person name="Huard M.D."/>
            <person name="Hughes L."/>
            <person name="Hurhula B."/>
            <person name="Husby M.E."/>
            <person name="Kamat A."/>
            <person name="Kanga B."/>
            <person name="Kashin S."/>
            <person name="Khazanovich D."/>
            <person name="Kisner P."/>
            <person name="Lance K."/>
            <person name="Lara M."/>
            <person name="Lee W."/>
            <person name="Lennon N."/>
            <person name="Letendre F."/>
            <person name="LeVine R."/>
            <person name="Lipovsky A."/>
            <person name="Liu X."/>
            <person name="Liu J."/>
            <person name="Liu S."/>
            <person name="Lokyitsang T."/>
            <person name="Lokyitsang Y."/>
            <person name="Lubonja R."/>
            <person name="Lui A."/>
            <person name="MacDonald P."/>
            <person name="Magnisalis V."/>
            <person name="Maru K."/>
            <person name="Matthews C."/>
            <person name="McCusker W."/>
            <person name="McDonough S."/>
            <person name="Mehta T."/>
            <person name="Meldrim J."/>
            <person name="Meneus L."/>
            <person name="Mihai O."/>
            <person name="Mihalev A."/>
            <person name="Mihova T."/>
            <person name="Mittelman R."/>
            <person name="Mlenga V."/>
            <person name="Montmayeur A."/>
            <person name="Mulrain L."/>
            <person name="Navidi A."/>
            <person name="Naylor J."/>
            <person name="Negash T."/>
            <person name="Nguyen T."/>
            <person name="Nguyen N."/>
            <person name="Nicol R."/>
            <person name="Norbu C."/>
            <person name="Norbu N."/>
            <person name="Novod N."/>
            <person name="O'Neill B."/>
            <person name="Osman S."/>
            <person name="Markiewicz E."/>
            <person name="Oyono O.L."/>
            <person name="Patti C."/>
            <person name="Phunkhang P."/>
            <person name="Pierre F."/>
            <person name="Priest M."/>
            <person name="Raghuraman S."/>
            <person name="Rege F."/>
            <person name="Reyes R."/>
            <person name="Rise C."/>
            <person name="Rogov P."/>
            <person name="Ross K."/>
            <person name="Ryan E."/>
            <person name="Settipalli S."/>
            <person name="Shea T."/>
            <person name="Sherpa N."/>
            <person name="Shi L."/>
            <person name="Shih D."/>
            <person name="Sparrow T."/>
            <person name="Spaulding J."/>
            <person name="Stalker J."/>
            <person name="Stange-Thomann N."/>
            <person name="Stavropoulos S."/>
            <person name="Stone C."/>
            <person name="Strader C."/>
            <person name="Tesfaye S."/>
            <person name="Thomson T."/>
            <person name="Thoulutsang Y."/>
            <person name="Thoulutsang D."/>
            <person name="Topham K."/>
            <person name="Topping I."/>
            <person name="Tsamla T."/>
            <person name="Vassiliev H."/>
            <person name="Vo A."/>
            <person name="Wangchuk T."/>
            <person name="Wangdi T."/>
            <person name="Weiand M."/>
            <person name="Wilkinson J."/>
            <person name="Wilson A."/>
            <person name="Yadav S."/>
            <person name="Young G."/>
            <person name="Yu Q."/>
            <person name="Zembek L."/>
            <person name="Zhong D."/>
            <person name="Zimmer A."/>
            <person name="Zwirko Z."/>
            <person name="Jaffe D.B."/>
            <person name="Alvarez P."/>
            <person name="Brockman W."/>
            <person name="Butler J."/>
            <person name="Chin C."/>
            <person name="Gnerre S."/>
            <person name="Grabherr M."/>
            <person name="Kleber M."/>
            <person name="Mauceli E."/>
            <person name="MacCallum I."/>
        </authorList>
    </citation>
    <scope>NUCLEOTIDE SEQUENCE [LARGE SCALE GENOMIC DNA]</scope>
    <source>
        <strain evidence="2">Rob3c / Tucson 14021-0248.25</strain>
    </source>
</reference>
<keyword evidence="2" id="KW-1185">Reference proteome</keyword>
<accession>B4ILS6</accession>
<dbReference type="AlphaFoldDB" id="B4ILS6"/>
<name>B4ILS6_DROSE</name>
<dbReference type="HOGENOM" id="CLU_1908900_0_0_1"/>
<proteinExistence type="predicted"/>
<organism evidence="2">
    <name type="scientific">Drosophila sechellia</name>
    <name type="common">Fruit fly</name>
    <dbReference type="NCBI Taxonomy" id="7238"/>
    <lineage>
        <taxon>Eukaryota</taxon>
        <taxon>Metazoa</taxon>
        <taxon>Ecdysozoa</taxon>
        <taxon>Arthropoda</taxon>
        <taxon>Hexapoda</taxon>
        <taxon>Insecta</taxon>
        <taxon>Pterygota</taxon>
        <taxon>Neoptera</taxon>
        <taxon>Endopterygota</taxon>
        <taxon>Diptera</taxon>
        <taxon>Brachycera</taxon>
        <taxon>Muscomorpha</taxon>
        <taxon>Ephydroidea</taxon>
        <taxon>Drosophilidae</taxon>
        <taxon>Drosophila</taxon>
        <taxon>Sophophora</taxon>
    </lineage>
</organism>
<protein>
    <submittedName>
        <fullName evidence="1">GM19563</fullName>
    </submittedName>
</protein>
<dbReference type="EMBL" id="CH480888">
    <property type="protein sequence ID" value="EDW55376.1"/>
    <property type="molecule type" value="Genomic_DNA"/>
</dbReference>